<keyword evidence="1" id="KW-0812">Transmembrane</keyword>
<keyword evidence="1" id="KW-1133">Transmembrane helix</keyword>
<comment type="caution">
    <text evidence="2">The sequence shown here is derived from an EMBL/GenBank/DDBJ whole genome shotgun (WGS) entry which is preliminary data.</text>
</comment>
<accession>B9XPW3</accession>
<dbReference type="Proteomes" id="UP000003688">
    <property type="component" value="Unassembled WGS sequence"/>
</dbReference>
<reference evidence="2 3" key="1">
    <citation type="journal article" date="2011" name="J. Bacteriol.">
        <title>Genome sequence of 'Pedosphaera parvula' Ellin514, an aerobic Verrucomicrobial isolate from pasture soil.</title>
        <authorList>
            <person name="Kant R."/>
            <person name="van Passel M.W."/>
            <person name="Sangwan P."/>
            <person name="Palva A."/>
            <person name="Lucas S."/>
            <person name="Copeland A."/>
            <person name="Lapidus A."/>
            <person name="Glavina Del Rio T."/>
            <person name="Dalin E."/>
            <person name="Tice H."/>
            <person name="Bruce D."/>
            <person name="Goodwin L."/>
            <person name="Pitluck S."/>
            <person name="Chertkov O."/>
            <person name="Larimer F.W."/>
            <person name="Land M.L."/>
            <person name="Hauser L."/>
            <person name="Brettin T.S."/>
            <person name="Detter J.C."/>
            <person name="Han S."/>
            <person name="de Vos W.M."/>
            <person name="Janssen P.H."/>
            <person name="Smidt H."/>
        </authorList>
    </citation>
    <scope>NUCLEOTIDE SEQUENCE [LARGE SCALE GENOMIC DNA]</scope>
    <source>
        <strain evidence="2 3">Ellin514</strain>
    </source>
</reference>
<feature type="transmembrane region" description="Helical" evidence="1">
    <location>
        <begin position="84"/>
        <end position="103"/>
    </location>
</feature>
<organism evidence="2 3">
    <name type="scientific">Pedosphaera parvula (strain Ellin514)</name>
    <dbReference type="NCBI Taxonomy" id="320771"/>
    <lineage>
        <taxon>Bacteria</taxon>
        <taxon>Pseudomonadati</taxon>
        <taxon>Verrucomicrobiota</taxon>
        <taxon>Pedosphaerae</taxon>
        <taxon>Pedosphaerales</taxon>
        <taxon>Pedosphaeraceae</taxon>
        <taxon>Pedosphaera</taxon>
    </lineage>
</organism>
<keyword evidence="1" id="KW-0472">Membrane</keyword>
<dbReference type="STRING" id="320771.Cflav_PD1488"/>
<dbReference type="RefSeq" id="WP_007417849.1">
    <property type="nucleotide sequence ID" value="NZ_ABOX02000049.1"/>
</dbReference>
<protein>
    <submittedName>
        <fullName evidence="2">Uncharacterized protein</fullName>
    </submittedName>
</protein>
<evidence type="ECO:0000256" key="1">
    <source>
        <dbReference type="SAM" id="Phobius"/>
    </source>
</evidence>
<gene>
    <name evidence="2" type="ORF">Cflav_PD1488</name>
</gene>
<proteinExistence type="predicted"/>
<dbReference type="EMBL" id="ABOX02000049">
    <property type="protein sequence ID" value="EEF58144.1"/>
    <property type="molecule type" value="Genomic_DNA"/>
</dbReference>
<dbReference type="AlphaFoldDB" id="B9XPW3"/>
<keyword evidence="3" id="KW-1185">Reference proteome</keyword>
<name>B9XPW3_PEDPL</name>
<evidence type="ECO:0000313" key="2">
    <source>
        <dbReference type="EMBL" id="EEF58144.1"/>
    </source>
</evidence>
<evidence type="ECO:0000313" key="3">
    <source>
        <dbReference type="Proteomes" id="UP000003688"/>
    </source>
</evidence>
<sequence length="131" mass="14708">MPSRPTGNKVGKHLRLLVRQIPIPQKLKISYFAIVSFIYGRYILPLARRKPGFLVEKTNSMMPTRMAPAIEAPAMMPTEIARTVMMSATVHAMGMVMGGMIYISMMLMAMRVKAGVHDDRSHNRSFLPGLF</sequence>